<name>A0ABW5FP41_9PSEU</name>
<dbReference type="InterPro" id="IPR006521">
    <property type="entry name" value="Tail_protein_I"/>
</dbReference>
<keyword evidence="2" id="KW-1185">Reference proteome</keyword>
<accession>A0ABW5FP41</accession>
<comment type="caution">
    <text evidence="1">The sequence shown here is derived from an EMBL/GenBank/DDBJ whole genome shotgun (WGS) entry which is preliminary data.</text>
</comment>
<proteinExistence type="predicted"/>
<evidence type="ECO:0000313" key="1">
    <source>
        <dbReference type="EMBL" id="MFD2416390.1"/>
    </source>
</evidence>
<dbReference type="Proteomes" id="UP001597417">
    <property type="component" value="Unassembled WGS sequence"/>
</dbReference>
<sequence length="188" mass="20448">MSRNALPDLPSRHPLGERLPGLYATDGFTQRFVAGLDTVLAPVLSTLDNLPAYLDPRLTPEDFLPWLASWVAADFGPDWPAELRRRAVALAVELHRWKGTRRGLADRLWVYLGVRVRVLDGAGATWSNRPGSALPGEALEEAVVQVWPGVPGRPVDPDRVAALVAEACPIHLTCRVEVLSGPPPEEGS</sequence>
<gene>
    <name evidence="1" type="ORF">ACFSXZ_08610</name>
</gene>
<evidence type="ECO:0000313" key="2">
    <source>
        <dbReference type="Proteomes" id="UP001597417"/>
    </source>
</evidence>
<dbReference type="RefSeq" id="WP_378263133.1">
    <property type="nucleotide sequence ID" value="NZ_JBHUKR010000006.1"/>
</dbReference>
<dbReference type="InterPro" id="IPR011748">
    <property type="entry name" value="Unchr_phage_tail-like"/>
</dbReference>
<protein>
    <submittedName>
        <fullName evidence="1">Phage tail protein</fullName>
    </submittedName>
</protein>
<organism evidence="1 2">
    <name type="scientific">Amycolatopsis pigmentata</name>
    <dbReference type="NCBI Taxonomy" id="450801"/>
    <lineage>
        <taxon>Bacteria</taxon>
        <taxon>Bacillati</taxon>
        <taxon>Actinomycetota</taxon>
        <taxon>Actinomycetes</taxon>
        <taxon>Pseudonocardiales</taxon>
        <taxon>Pseudonocardiaceae</taxon>
        <taxon>Amycolatopsis</taxon>
    </lineage>
</organism>
<reference evidence="2" key="1">
    <citation type="journal article" date="2019" name="Int. J. Syst. Evol. Microbiol.">
        <title>The Global Catalogue of Microorganisms (GCM) 10K type strain sequencing project: providing services to taxonomists for standard genome sequencing and annotation.</title>
        <authorList>
            <consortium name="The Broad Institute Genomics Platform"/>
            <consortium name="The Broad Institute Genome Sequencing Center for Infectious Disease"/>
            <person name="Wu L."/>
            <person name="Ma J."/>
        </authorList>
    </citation>
    <scope>NUCLEOTIDE SEQUENCE [LARGE SCALE GENOMIC DNA]</scope>
    <source>
        <strain evidence="2">CGMCC 4.7645</strain>
    </source>
</reference>
<dbReference type="EMBL" id="JBHUKR010000006">
    <property type="protein sequence ID" value="MFD2416390.1"/>
    <property type="molecule type" value="Genomic_DNA"/>
</dbReference>
<dbReference type="Pfam" id="PF09684">
    <property type="entry name" value="Tail_P2_I"/>
    <property type="match status" value="1"/>
</dbReference>
<dbReference type="NCBIfam" id="TIGR02242">
    <property type="entry name" value="tail_TIGR02242"/>
    <property type="match status" value="1"/>
</dbReference>